<feature type="region of interest" description="Disordered" evidence="3">
    <location>
        <begin position="76"/>
        <end position="106"/>
    </location>
</feature>
<evidence type="ECO:0000313" key="5">
    <source>
        <dbReference type="EMBL" id="GFH58061.1"/>
    </source>
</evidence>
<evidence type="ECO:0000256" key="3">
    <source>
        <dbReference type="SAM" id="MobiDB-lite"/>
    </source>
</evidence>
<dbReference type="Gene3D" id="2.40.30.70">
    <property type="entry name" value="YaeB-like"/>
    <property type="match status" value="1"/>
</dbReference>
<evidence type="ECO:0000256" key="2">
    <source>
        <dbReference type="ARBA" id="ARBA00033753"/>
    </source>
</evidence>
<dbReference type="CDD" id="cd09281">
    <property type="entry name" value="UPF0066"/>
    <property type="match status" value="1"/>
</dbReference>
<protein>
    <recommendedName>
        <fullName evidence="4">TsaA-like domain-containing protein</fullName>
    </recommendedName>
</protein>
<dbReference type="Pfam" id="PF01980">
    <property type="entry name" value="TrmO_N"/>
    <property type="match status" value="1"/>
</dbReference>
<dbReference type="SUPFAM" id="SSF118196">
    <property type="entry name" value="YaeB-like"/>
    <property type="match status" value="1"/>
</dbReference>
<keyword evidence="1" id="KW-0949">S-adenosyl-L-methionine</keyword>
<evidence type="ECO:0000259" key="4">
    <source>
        <dbReference type="PROSITE" id="PS51668"/>
    </source>
</evidence>
<feature type="compositionally biased region" description="Basic and acidic residues" evidence="3">
    <location>
        <begin position="95"/>
        <end position="104"/>
    </location>
</feature>
<sequence length="424" mass="47453">MQKSIKLESATLLATSLLVTAIGAYQLGRKASDPSNMRTSFLASLLSLSFLSKSTTNTDAFQSSIPNVSTLTLESSNQSSLSSTNIDNEETNNNETEKSVDEKNTPIIQAKVQEKTKARVDEPDASLMNSITMQPVGHISSVYRLCVGTPRQGLLAPNSRGRIDLDPNRIAPDSVLSLDQFSHVWIVFVFHLNSNVKSVERSKQTKEEGKVAKRQFPSKIKPPALGGKKVGIFATRTPHRPNQIGFSLCKVDKVVIPKKKRHQKASEVPYHVYVSGLDLVDGTPVLDIKPYVPHYDSVGFMYQHGLGMEEKARIPQWISDGLDKRREVIFSKESEEQLKNIIMGDEKKELEFYGTDTGRDASDEEAFDSIKSCIEDVLSVDVRSKWQTKKARLGKSRAETAKRVKEIQQEDIQEESEKEHRNFK</sequence>
<dbReference type="PANTHER" id="PTHR12818:SF0">
    <property type="entry name" value="TRNA (ADENINE(37)-N6)-METHYLTRANSFERASE"/>
    <property type="match status" value="1"/>
</dbReference>
<dbReference type="InterPro" id="IPR036414">
    <property type="entry name" value="YaeB_N_sf"/>
</dbReference>
<feature type="region of interest" description="Disordered" evidence="3">
    <location>
        <begin position="388"/>
        <end position="424"/>
    </location>
</feature>
<reference evidence="5 6" key="1">
    <citation type="journal article" date="2021" name="Sci. Rep.">
        <title>The genome of the diatom Chaetoceros tenuissimus carries an ancient integrated fragment of an extant virus.</title>
        <authorList>
            <person name="Hongo Y."/>
            <person name="Kimura K."/>
            <person name="Takaki Y."/>
            <person name="Yoshida Y."/>
            <person name="Baba S."/>
            <person name="Kobayashi G."/>
            <person name="Nagasaki K."/>
            <person name="Hano T."/>
            <person name="Tomaru Y."/>
        </authorList>
    </citation>
    <scope>NUCLEOTIDE SEQUENCE [LARGE SCALE GENOMIC DNA]</scope>
    <source>
        <strain evidence="5 6">NIES-3715</strain>
    </source>
</reference>
<feature type="compositionally biased region" description="Basic and acidic residues" evidence="3">
    <location>
        <begin position="415"/>
        <end position="424"/>
    </location>
</feature>
<comment type="caution">
    <text evidence="5">The sequence shown here is derived from an EMBL/GenBank/DDBJ whole genome shotgun (WGS) entry which is preliminary data.</text>
</comment>
<evidence type="ECO:0000256" key="1">
    <source>
        <dbReference type="ARBA" id="ARBA00022691"/>
    </source>
</evidence>
<keyword evidence="6" id="KW-1185">Reference proteome</keyword>
<gene>
    <name evidence="5" type="ORF">CTEN210_14537</name>
</gene>
<dbReference type="InterPro" id="IPR036413">
    <property type="entry name" value="YaeB-like_sf"/>
</dbReference>
<feature type="compositionally biased region" description="Basic and acidic residues" evidence="3">
    <location>
        <begin position="396"/>
        <end position="408"/>
    </location>
</feature>
<dbReference type="InterPro" id="IPR040372">
    <property type="entry name" value="YaeB-like"/>
</dbReference>
<dbReference type="PROSITE" id="PS51668">
    <property type="entry name" value="TSAA_2"/>
    <property type="match status" value="1"/>
</dbReference>
<feature type="domain" description="TsaA-like" evidence="4">
    <location>
        <begin position="133"/>
        <end position="300"/>
    </location>
</feature>
<organism evidence="5 6">
    <name type="scientific">Chaetoceros tenuissimus</name>
    <dbReference type="NCBI Taxonomy" id="426638"/>
    <lineage>
        <taxon>Eukaryota</taxon>
        <taxon>Sar</taxon>
        <taxon>Stramenopiles</taxon>
        <taxon>Ochrophyta</taxon>
        <taxon>Bacillariophyta</taxon>
        <taxon>Coscinodiscophyceae</taxon>
        <taxon>Chaetocerotophycidae</taxon>
        <taxon>Chaetocerotales</taxon>
        <taxon>Chaetocerotaceae</taxon>
        <taxon>Chaetoceros</taxon>
    </lineage>
</organism>
<comment type="similarity">
    <text evidence="2">Belongs to the tRNA methyltransferase O family.</text>
</comment>
<accession>A0AAD3D561</accession>
<dbReference type="AlphaFoldDB" id="A0AAD3D561"/>
<dbReference type="Proteomes" id="UP001054902">
    <property type="component" value="Unassembled WGS sequence"/>
</dbReference>
<name>A0AAD3D561_9STRA</name>
<dbReference type="EMBL" id="BLLK01000060">
    <property type="protein sequence ID" value="GFH58061.1"/>
    <property type="molecule type" value="Genomic_DNA"/>
</dbReference>
<dbReference type="PANTHER" id="PTHR12818">
    <property type="entry name" value="TRNA (ADENINE(37)-N6)-METHYLTRANSFERASE"/>
    <property type="match status" value="1"/>
</dbReference>
<dbReference type="InterPro" id="IPR023370">
    <property type="entry name" value="TrmO-like_N"/>
</dbReference>
<proteinExistence type="inferred from homology"/>
<evidence type="ECO:0000313" key="6">
    <source>
        <dbReference type="Proteomes" id="UP001054902"/>
    </source>
</evidence>